<keyword evidence="2" id="KW-1185">Reference proteome</keyword>
<protein>
    <recommendedName>
        <fullName evidence="3">F-box domain-containing protein</fullName>
    </recommendedName>
</protein>
<accession>A0A0D7BAU7</accession>
<dbReference type="Proteomes" id="UP000054007">
    <property type="component" value="Unassembled WGS sequence"/>
</dbReference>
<name>A0A0D7BAU7_9AGAR</name>
<proteinExistence type="predicted"/>
<dbReference type="AlphaFoldDB" id="A0A0D7BAU7"/>
<sequence>MSSITTLPQEILEQIAYTAATDTISGPPSSLPSLLALNHDFHDRLSMSSNPTLYARIFAFKFDTSIAFKRFGVAALTQAVLAIELKRRFTMFKRLRSHNATTDSPFCTTSDTAEMLYYAYLLMLENEGKNQTQLRDYAQIVPWLHDYWFTPNGQSLGVYSLQSNTWPEDHDCNSIAMWLYWFLSRPDQDTDHFTGEELNVLKLYSISAHKFQLSSLDWAEFKPSPCSPTPLGTIKYYSQDIHLALPPCAVPAVMSFLRLVDFASRPAAPNRYKALHDYGNDLEGEWLRCLRLGGSCLIDAAGPAFIPGSLEGAWEGLFTYTEFNAYAALLRGAAPSVLTASLVVKHRQTWILKEHYFVDNGEDETVLPPGDPLHSYLPAEAQLKKEESNLLVLEGGKTYKYVRTALDRARIRDIIVTGRGHSAWGEFDLFGRIRPFDGFVSLSKDYVDGERGRWIYRGFVVGNNLAGRWRDCLSPLEVQGYEGCFSMSRRR</sequence>
<dbReference type="OrthoDB" id="3263050at2759"/>
<evidence type="ECO:0008006" key="3">
    <source>
        <dbReference type="Google" id="ProtNLM"/>
    </source>
</evidence>
<gene>
    <name evidence="1" type="ORF">CYLTODRAFT_422366</name>
</gene>
<evidence type="ECO:0000313" key="1">
    <source>
        <dbReference type="EMBL" id="KIY67652.1"/>
    </source>
</evidence>
<dbReference type="EMBL" id="KN880521">
    <property type="protein sequence ID" value="KIY67652.1"/>
    <property type="molecule type" value="Genomic_DNA"/>
</dbReference>
<evidence type="ECO:0000313" key="2">
    <source>
        <dbReference type="Proteomes" id="UP000054007"/>
    </source>
</evidence>
<organism evidence="1 2">
    <name type="scientific">Cylindrobasidium torrendii FP15055 ss-10</name>
    <dbReference type="NCBI Taxonomy" id="1314674"/>
    <lineage>
        <taxon>Eukaryota</taxon>
        <taxon>Fungi</taxon>
        <taxon>Dikarya</taxon>
        <taxon>Basidiomycota</taxon>
        <taxon>Agaricomycotina</taxon>
        <taxon>Agaricomycetes</taxon>
        <taxon>Agaricomycetidae</taxon>
        <taxon>Agaricales</taxon>
        <taxon>Marasmiineae</taxon>
        <taxon>Physalacriaceae</taxon>
        <taxon>Cylindrobasidium</taxon>
    </lineage>
</organism>
<reference evidence="1 2" key="1">
    <citation type="journal article" date="2015" name="Fungal Genet. Biol.">
        <title>Evolution of novel wood decay mechanisms in Agaricales revealed by the genome sequences of Fistulina hepatica and Cylindrobasidium torrendii.</title>
        <authorList>
            <person name="Floudas D."/>
            <person name="Held B.W."/>
            <person name="Riley R."/>
            <person name="Nagy L.G."/>
            <person name="Koehler G."/>
            <person name="Ransdell A.S."/>
            <person name="Younus H."/>
            <person name="Chow J."/>
            <person name="Chiniquy J."/>
            <person name="Lipzen A."/>
            <person name="Tritt A."/>
            <person name="Sun H."/>
            <person name="Haridas S."/>
            <person name="LaButti K."/>
            <person name="Ohm R.A."/>
            <person name="Kues U."/>
            <person name="Blanchette R.A."/>
            <person name="Grigoriev I.V."/>
            <person name="Minto R.E."/>
            <person name="Hibbett D.S."/>
        </authorList>
    </citation>
    <scope>NUCLEOTIDE SEQUENCE [LARGE SCALE GENOMIC DNA]</scope>
    <source>
        <strain evidence="1 2">FP15055 ss-10</strain>
    </source>
</reference>